<feature type="region of interest" description="Disordered" evidence="1">
    <location>
        <begin position="115"/>
        <end position="134"/>
    </location>
</feature>
<dbReference type="PANTHER" id="PTHR42794:SF2">
    <property type="entry name" value="ABC TRANSPORTER ATP-BINDING PROTEIN"/>
    <property type="match status" value="1"/>
</dbReference>
<dbReference type="Pfam" id="PF00005">
    <property type="entry name" value="ABC_tran"/>
    <property type="match status" value="1"/>
</dbReference>
<dbReference type="RefSeq" id="WP_307555623.1">
    <property type="nucleotide sequence ID" value="NZ_JAUSQU010000001.1"/>
</dbReference>
<evidence type="ECO:0000313" key="3">
    <source>
        <dbReference type="EMBL" id="MDP9841917.1"/>
    </source>
</evidence>
<sequence>MGGRHWSTLSGGERQRVNIARALAQRPTELLLDEPTNHLDIHHQVDLLRMLAAAPATVVAALHDLNLAAQYCDHLLLLEAGRVVASGSPAQVLTERLVERVYRVSVTVNTGSDGRPHLRYGSLKDSVRAEGPGR</sequence>
<gene>
    <name evidence="3" type="ORF">J2853_001128</name>
</gene>
<protein>
    <submittedName>
        <fullName evidence="3">ABC-type cobalamin/Fe3+-siderophores transport system ATPase subunit</fullName>
    </submittedName>
</protein>
<proteinExistence type="predicted"/>
<name>A0ABT9Q5E3_9ACTN</name>
<comment type="caution">
    <text evidence="3">The sequence shown here is derived from an EMBL/GenBank/DDBJ whole genome shotgun (WGS) entry which is preliminary data.</text>
</comment>
<keyword evidence="4" id="KW-1185">Reference proteome</keyword>
<reference evidence="3 4" key="1">
    <citation type="submission" date="2023-07" db="EMBL/GenBank/DDBJ databases">
        <title>Sequencing the genomes of 1000 actinobacteria strains.</title>
        <authorList>
            <person name="Klenk H.-P."/>
        </authorList>
    </citation>
    <scope>NUCLEOTIDE SEQUENCE [LARGE SCALE GENOMIC DNA]</scope>
    <source>
        <strain evidence="3 4">DSM 46740</strain>
    </source>
</reference>
<evidence type="ECO:0000313" key="4">
    <source>
        <dbReference type="Proteomes" id="UP001225356"/>
    </source>
</evidence>
<dbReference type="Proteomes" id="UP001225356">
    <property type="component" value="Unassembled WGS sequence"/>
</dbReference>
<accession>A0ABT9Q5E3</accession>
<evidence type="ECO:0000259" key="2">
    <source>
        <dbReference type="Pfam" id="PF00005"/>
    </source>
</evidence>
<dbReference type="InterPro" id="IPR027417">
    <property type="entry name" value="P-loop_NTPase"/>
</dbReference>
<dbReference type="SUPFAM" id="SSF52540">
    <property type="entry name" value="P-loop containing nucleoside triphosphate hydrolases"/>
    <property type="match status" value="1"/>
</dbReference>
<dbReference type="EMBL" id="JAUSQU010000001">
    <property type="protein sequence ID" value="MDP9841917.1"/>
    <property type="molecule type" value="Genomic_DNA"/>
</dbReference>
<organism evidence="3 4">
    <name type="scientific">Streptosporangium lutulentum</name>
    <dbReference type="NCBI Taxonomy" id="1461250"/>
    <lineage>
        <taxon>Bacteria</taxon>
        <taxon>Bacillati</taxon>
        <taxon>Actinomycetota</taxon>
        <taxon>Actinomycetes</taxon>
        <taxon>Streptosporangiales</taxon>
        <taxon>Streptosporangiaceae</taxon>
        <taxon>Streptosporangium</taxon>
    </lineage>
</organism>
<dbReference type="InterPro" id="IPR003439">
    <property type="entry name" value="ABC_transporter-like_ATP-bd"/>
</dbReference>
<evidence type="ECO:0000256" key="1">
    <source>
        <dbReference type="SAM" id="MobiDB-lite"/>
    </source>
</evidence>
<dbReference type="Gene3D" id="3.40.50.300">
    <property type="entry name" value="P-loop containing nucleotide triphosphate hydrolases"/>
    <property type="match status" value="1"/>
</dbReference>
<dbReference type="PANTHER" id="PTHR42794">
    <property type="entry name" value="HEMIN IMPORT ATP-BINDING PROTEIN HMUV"/>
    <property type="match status" value="1"/>
</dbReference>
<feature type="compositionally biased region" description="Basic and acidic residues" evidence="1">
    <location>
        <begin position="125"/>
        <end position="134"/>
    </location>
</feature>
<feature type="domain" description="ABC transporter" evidence="2">
    <location>
        <begin position="6"/>
        <end position="37"/>
    </location>
</feature>